<reference evidence="2 3" key="1">
    <citation type="submission" date="2020-08" db="EMBL/GenBank/DDBJ databases">
        <title>Genome sequence of Rhodobacteraceae bacterium Lw-13e.</title>
        <authorList>
            <person name="Poehlein A."/>
            <person name="Wolter L."/>
            <person name="Daniel R."/>
            <person name="Brinkhoff T."/>
        </authorList>
    </citation>
    <scope>NUCLEOTIDE SEQUENCE [LARGE SCALE GENOMIC DNA]</scope>
    <source>
        <strain evidence="2 3">Lw-13e</strain>
    </source>
</reference>
<dbReference type="SUPFAM" id="SSF53850">
    <property type="entry name" value="Periplasmic binding protein-like II"/>
    <property type="match status" value="1"/>
</dbReference>
<accession>A0A418SBC8</accession>
<dbReference type="Proteomes" id="UP000283786">
    <property type="component" value="Chromosome"/>
</dbReference>
<dbReference type="InterPro" id="IPR006665">
    <property type="entry name" value="OmpA-like"/>
</dbReference>
<dbReference type="CDD" id="cd07185">
    <property type="entry name" value="OmpA_C-like"/>
    <property type="match status" value="1"/>
</dbReference>
<dbReference type="Gene3D" id="3.30.1330.60">
    <property type="entry name" value="OmpA-like domain"/>
    <property type="match status" value="1"/>
</dbReference>
<evidence type="ECO:0000256" key="1">
    <source>
        <dbReference type="ARBA" id="ARBA00022729"/>
    </source>
</evidence>
<protein>
    <submittedName>
        <fullName evidence="2">Uncharacterized protein</fullName>
    </submittedName>
</protein>
<dbReference type="PANTHER" id="PTHR30570">
    <property type="entry name" value="PERIPLASMIC PHOSPHATE BINDING COMPONENT OF PHOSPHATE ABC TRANSPORTER"/>
    <property type="match status" value="1"/>
</dbReference>
<dbReference type="Pfam" id="PF12849">
    <property type="entry name" value="PBP_like_2"/>
    <property type="match status" value="1"/>
</dbReference>
<proteinExistence type="predicted"/>
<dbReference type="InterPro" id="IPR050811">
    <property type="entry name" value="Phosphate_ABC_transporter"/>
</dbReference>
<dbReference type="EMBL" id="CP060436">
    <property type="protein sequence ID" value="QPM91415.1"/>
    <property type="molecule type" value="Genomic_DNA"/>
</dbReference>
<gene>
    <name evidence="2" type="ORF">PSAL_026680</name>
</gene>
<dbReference type="Pfam" id="PF00691">
    <property type="entry name" value="OmpA"/>
    <property type="match status" value="1"/>
</dbReference>
<dbReference type="KEGG" id="palw:PSAL_026680"/>
<dbReference type="OrthoDB" id="9790048at2"/>
<keyword evidence="1" id="KW-0732">Signal</keyword>
<dbReference type="SUPFAM" id="SSF103088">
    <property type="entry name" value="OmpA-like"/>
    <property type="match status" value="1"/>
</dbReference>
<dbReference type="GO" id="GO:0016020">
    <property type="term" value="C:membrane"/>
    <property type="evidence" value="ECO:0007669"/>
    <property type="project" value="UniProtKB-UniRule"/>
</dbReference>
<name>A0A418SBC8_9RHOB</name>
<organism evidence="2 3">
    <name type="scientific">Pseudooceanicola algae</name>
    <dbReference type="NCBI Taxonomy" id="1537215"/>
    <lineage>
        <taxon>Bacteria</taxon>
        <taxon>Pseudomonadati</taxon>
        <taxon>Pseudomonadota</taxon>
        <taxon>Alphaproteobacteria</taxon>
        <taxon>Rhodobacterales</taxon>
        <taxon>Paracoccaceae</taxon>
        <taxon>Pseudooceanicola</taxon>
    </lineage>
</organism>
<sequence length="516" mass="54992">MRFFRSAGLAVLFLVLGLSPLRAQDVTLTSRDGTVAVAGDLLGFDGEFYRVDSEFGVLTLDGSGVLCDGPGCPDLQDFVARLTISGAASIGTVLMPALIEGFGLRQGLSLRREDRSGGVVLYQLFEGDRLAGEFTIRSSNTDDGFRDLLSEGTDLVMALREIRPAELVAAREEGLGDLDRPGRLRVLALDALVPIVWPGNPVTRISMPQLADVLSGDIRNWQALGGPDAPVAVHLRHLGSGPGQAVEDKFLTGGAVIGGDVVEHDSDSALLQAVLDDPFAIGITRSSAVGGAVGLGVGGPCGVALQASRRDAKTEDYPLTTPVFLYQPARRLPKLARDFLAYTGSPQAQHVIRRAGFTDQLPEEVPIADQGDRFANAIARAGTEVSLTDLQEMLAILRPMKRLSLSFRFAPGAVQLDAQSRSNLRLLAEALQSGLYDGREVLLAGFSDGEGDAGVNREIAGRRAQAVERALLAAMQTFDSARITLGTAAFGEAMPMACDDSDWGRTVNRRVEVWVR</sequence>
<dbReference type="InterPro" id="IPR036737">
    <property type="entry name" value="OmpA-like_sf"/>
</dbReference>
<evidence type="ECO:0000313" key="2">
    <source>
        <dbReference type="EMBL" id="QPM91415.1"/>
    </source>
</evidence>
<dbReference type="PANTHER" id="PTHR30570:SF1">
    <property type="entry name" value="PHOSPHATE-BINDING PROTEIN PSTS"/>
    <property type="match status" value="1"/>
</dbReference>
<dbReference type="AlphaFoldDB" id="A0A418SBC8"/>
<dbReference type="PROSITE" id="PS51123">
    <property type="entry name" value="OMPA_2"/>
    <property type="match status" value="1"/>
</dbReference>
<dbReference type="Gene3D" id="3.40.190.10">
    <property type="entry name" value="Periplasmic binding protein-like II"/>
    <property type="match status" value="2"/>
</dbReference>
<evidence type="ECO:0000313" key="3">
    <source>
        <dbReference type="Proteomes" id="UP000283786"/>
    </source>
</evidence>
<dbReference type="RefSeq" id="WP_119841117.1">
    <property type="nucleotide sequence ID" value="NZ_CP060436.1"/>
</dbReference>
<keyword evidence="3" id="KW-1185">Reference proteome</keyword>
<dbReference type="InterPro" id="IPR024370">
    <property type="entry name" value="PBP_domain"/>
</dbReference>